<keyword evidence="3 11" id="KW-0808">Transferase</keyword>
<feature type="binding site" evidence="11">
    <location>
        <position position="34"/>
    </location>
    <ligand>
        <name>ATP</name>
        <dbReference type="ChEBI" id="CHEBI:30616"/>
    </ligand>
</feature>
<evidence type="ECO:0000256" key="12">
    <source>
        <dbReference type="RuleBase" id="RU003733"/>
    </source>
</evidence>
<dbReference type="PANTHER" id="PTHR10196:SF69">
    <property type="entry name" value="GLYCEROL KINASE"/>
    <property type="match status" value="1"/>
</dbReference>
<dbReference type="PROSITE" id="PS00933">
    <property type="entry name" value="FGGY_KINASES_1"/>
    <property type="match status" value="1"/>
</dbReference>
<evidence type="ECO:0000256" key="1">
    <source>
        <dbReference type="ARBA" id="ARBA00005190"/>
    </source>
</evidence>
<dbReference type="InterPro" id="IPR000577">
    <property type="entry name" value="Carb_kinase_FGGY"/>
</dbReference>
<feature type="binding site" evidence="11">
    <location>
        <position position="288"/>
    </location>
    <ligand>
        <name>ATP</name>
        <dbReference type="ChEBI" id="CHEBI:30616"/>
    </ligand>
</feature>
<dbReference type="InterPro" id="IPR005999">
    <property type="entry name" value="Glycerol_kin"/>
</dbReference>
<comment type="similarity">
    <text evidence="2 11 12">Belongs to the FGGY kinase family.</text>
</comment>
<dbReference type="HAMAP" id="MF_00186">
    <property type="entry name" value="Glycerol_kin"/>
    <property type="match status" value="1"/>
</dbReference>
<comment type="caution">
    <text evidence="15">The sequence shown here is derived from an EMBL/GenBank/DDBJ whole genome shotgun (WGS) entry which is preliminary data.</text>
</comment>
<dbReference type="GO" id="GO:0019563">
    <property type="term" value="P:glycerol catabolic process"/>
    <property type="evidence" value="ECO:0007669"/>
    <property type="project" value="UniProtKB-UniRule"/>
</dbReference>
<dbReference type="InterPro" id="IPR018485">
    <property type="entry name" value="FGGY_C"/>
</dbReference>
<reference evidence="15 16" key="1">
    <citation type="submission" date="2019-06" db="EMBL/GenBank/DDBJ databases">
        <title>Description Trichococcus psychrophilus sp. nov., isolated from a cold spring, by genomic and phenotypic analyses.</title>
        <authorList>
            <person name="Zakharyuk A."/>
        </authorList>
    </citation>
    <scope>NUCLEOTIDE SEQUENCE [LARGE SCALE GENOMIC DNA]</scope>
    <source>
        <strain evidence="15 16">SKBG</strain>
    </source>
</reference>
<accession>A0A5C5E7H9</accession>
<evidence type="ECO:0000256" key="10">
    <source>
        <dbReference type="ARBA" id="ARBA00063665"/>
    </source>
</evidence>
<feature type="binding site" evidence="11">
    <location>
        <position position="105"/>
    </location>
    <ligand>
        <name>sn-glycerol 3-phosphate</name>
        <dbReference type="ChEBI" id="CHEBI:57597"/>
    </ligand>
</feature>
<feature type="binding site" evidence="11">
    <location>
        <position position="35"/>
    </location>
    <ligand>
        <name>ATP</name>
        <dbReference type="ChEBI" id="CHEBI:30616"/>
    </ligand>
</feature>
<feature type="binding site" evidence="11">
    <location>
        <position position="267"/>
    </location>
    <ligand>
        <name>glycerol</name>
        <dbReference type="ChEBI" id="CHEBI:17754"/>
    </ligand>
</feature>
<comment type="catalytic activity">
    <reaction evidence="8 11">
        <text>glycerol + ATP = sn-glycerol 3-phosphate + ADP + H(+)</text>
        <dbReference type="Rhea" id="RHEA:21644"/>
        <dbReference type="ChEBI" id="CHEBI:15378"/>
        <dbReference type="ChEBI" id="CHEBI:17754"/>
        <dbReference type="ChEBI" id="CHEBI:30616"/>
        <dbReference type="ChEBI" id="CHEBI:57597"/>
        <dbReference type="ChEBI" id="CHEBI:456216"/>
        <dbReference type="EC" id="2.7.1.30"/>
    </reaction>
</comment>
<evidence type="ECO:0000256" key="4">
    <source>
        <dbReference type="ARBA" id="ARBA00022741"/>
    </source>
</evidence>
<dbReference type="EMBL" id="VENO01000003">
    <property type="protein sequence ID" value="TNV68737.1"/>
    <property type="molecule type" value="Genomic_DNA"/>
</dbReference>
<dbReference type="PROSITE" id="PS00445">
    <property type="entry name" value="FGGY_KINASES_2"/>
    <property type="match status" value="1"/>
</dbReference>
<evidence type="ECO:0000256" key="7">
    <source>
        <dbReference type="ARBA" id="ARBA00022840"/>
    </source>
</evidence>
<feature type="binding site" evidence="11">
    <location>
        <position position="38"/>
    </location>
    <ligand>
        <name>ADP</name>
        <dbReference type="ChEBI" id="CHEBI:456216"/>
    </ligand>
</feature>
<dbReference type="InterPro" id="IPR043129">
    <property type="entry name" value="ATPase_NBD"/>
</dbReference>
<dbReference type="NCBIfam" id="NF000756">
    <property type="entry name" value="PRK00047.1"/>
    <property type="match status" value="1"/>
</dbReference>
<feature type="binding site" evidence="11">
    <location>
        <position position="432"/>
    </location>
    <ligand>
        <name>ADP</name>
        <dbReference type="ChEBI" id="CHEBI:456216"/>
    </ligand>
</feature>
<dbReference type="GO" id="GO:0004370">
    <property type="term" value="F:glycerol kinase activity"/>
    <property type="evidence" value="ECO:0007669"/>
    <property type="project" value="UniProtKB-UniRule"/>
</dbReference>
<feature type="binding site" evidence="11">
    <location>
        <position position="156"/>
    </location>
    <ligand>
        <name>glycerol</name>
        <dbReference type="ChEBI" id="CHEBI:17754"/>
    </ligand>
</feature>
<keyword evidence="4 11" id="KW-0547">Nucleotide-binding</keyword>
<feature type="binding site" evidence="11">
    <location>
        <position position="266"/>
    </location>
    <ligand>
        <name>sn-glycerol 3-phosphate</name>
        <dbReference type="ChEBI" id="CHEBI:57597"/>
    </ligand>
</feature>
<feature type="binding site" evidence="11">
    <location>
        <position position="156"/>
    </location>
    <ligand>
        <name>sn-glycerol 3-phosphate</name>
        <dbReference type="ChEBI" id="CHEBI:57597"/>
    </ligand>
</feature>
<dbReference type="InterPro" id="IPR018483">
    <property type="entry name" value="Carb_kinase_FGGY_CS"/>
</dbReference>
<dbReference type="Gene3D" id="3.30.420.40">
    <property type="match status" value="2"/>
</dbReference>
<evidence type="ECO:0000256" key="5">
    <source>
        <dbReference type="ARBA" id="ARBA00022777"/>
    </source>
</evidence>
<feature type="binding site" evidence="11">
    <location>
        <position position="34"/>
    </location>
    <ligand>
        <name>ADP</name>
        <dbReference type="ChEBI" id="CHEBI:456216"/>
    </ligand>
</feature>
<feature type="binding site" evidence="11">
    <location>
        <position position="104"/>
    </location>
    <ligand>
        <name>glycerol</name>
        <dbReference type="ChEBI" id="CHEBI:17754"/>
    </ligand>
</feature>
<comment type="pathway">
    <text evidence="1 11">Polyol metabolism; glycerol degradation via glycerol kinase pathway; sn-glycerol 3-phosphate from glycerol: step 1/1.</text>
</comment>
<dbReference type="CDD" id="cd07786">
    <property type="entry name" value="FGGY_EcGK_like"/>
    <property type="match status" value="1"/>
</dbReference>
<name>A0A5C5E7H9_9LACT</name>
<feature type="binding site" evidence="11">
    <location>
        <position position="105"/>
    </location>
    <ligand>
        <name>glycerol</name>
        <dbReference type="ChEBI" id="CHEBI:17754"/>
    </ligand>
</feature>
<sequence length="525" mass="58841">MRTVSYFLANDTFQIRKEADQVEKKYIMSIDQGTTSTRAIIWDNKGTIISSSQRELTQYYPEPGWVEHDANEIWISAQSVIADALIRGAIRPEEIAAIGVTNQRETTVVWDRVTGMPIHHAIVWQSRQTSEIADKLKQEGHNDFIHAKTGLIIDSYFSATKIKWLLDHIPNARERAEKGELLFGTIDTWIVWKLTGKKVHVTDVSNASRTMLFNIYDLKWDQEILDLLDIPRTLLPEVRSSSEIYGYTEENDFYGSRIPIAGIAGDQQAALFGQTGFEQGMVKNTYGTGAFIVMNIGLTPVKSENGLLTTIAYGLNGEVTYALEGSIFVAGSALQWLRDEAQLIRTAAESEEYAELLESNENVYMVPAFVGLGAPYWDQDVRGAFFGLTRGTSKAHLIRATLESLAYQTKDVVDTMQKDSGLVITNMRVDGGAAHNNFLMQFQSNLLNTTLTRSKVMETTALGAAYLAGLAVGFWKDTDDIIKNWEPDCEFHPNMPTEVREDLYAGWQSAVAAARHFKHKSKRAR</sequence>
<comment type="activity regulation">
    <text evidence="11">Activated by phosphorylation and inhibited by fructose 1,6-bisphosphate (FBP).</text>
</comment>
<feature type="binding site" evidence="11">
    <location>
        <position position="335"/>
    </location>
    <ligand>
        <name>ATP</name>
        <dbReference type="ChEBI" id="CHEBI:30616"/>
    </ligand>
</feature>
<feature type="domain" description="Carbohydrate kinase FGGY C-terminal" evidence="14">
    <location>
        <begin position="283"/>
        <end position="471"/>
    </location>
</feature>
<dbReference type="SUPFAM" id="SSF53067">
    <property type="entry name" value="Actin-like ATPase domain"/>
    <property type="match status" value="2"/>
</dbReference>
<evidence type="ECO:0000256" key="3">
    <source>
        <dbReference type="ARBA" id="ARBA00022679"/>
    </source>
</evidence>
<comment type="caution">
    <text evidence="11">Lacks conserved residue(s) required for the propagation of feature annotation.</text>
</comment>
<dbReference type="PANTHER" id="PTHR10196">
    <property type="entry name" value="SUGAR KINASE"/>
    <property type="match status" value="1"/>
</dbReference>
<keyword evidence="16" id="KW-1185">Reference proteome</keyword>
<feature type="binding site" evidence="11">
    <location>
        <position position="331"/>
    </location>
    <ligand>
        <name>ATP</name>
        <dbReference type="ChEBI" id="CHEBI:30616"/>
    </ligand>
</feature>
<evidence type="ECO:0000256" key="11">
    <source>
        <dbReference type="HAMAP-Rule" id="MF_00186"/>
    </source>
</evidence>
<evidence type="ECO:0000259" key="14">
    <source>
        <dbReference type="Pfam" id="PF02782"/>
    </source>
</evidence>
<feature type="binding site" evidence="11">
    <location>
        <position position="288"/>
    </location>
    <ligand>
        <name>ADP</name>
        <dbReference type="ChEBI" id="CHEBI:456216"/>
    </ligand>
</feature>
<dbReference type="EC" id="2.7.1.30" evidence="11"/>
<dbReference type="UniPathway" id="UPA00618">
    <property type="reaction ID" value="UER00672"/>
</dbReference>
<feature type="binding site" evidence="11">
    <location>
        <position position="36"/>
    </location>
    <ligand>
        <name>ATP</name>
        <dbReference type="ChEBI" id="CHEBI:30616"/>
    </ligand>
</feature>
<evidence type="ECO:0000256" key="6">
    <source>
        <dbReference type="ARBA" id="ARBA00022798"/>
    </source>
</evidence>
<protein>
    <recommendedName>
        <fullName evidence="11">Glycerol kinase</fullName>
        <ecNumber evidence="11">2.7.1.30</ecNumber>
    </recommendedName>
    <alternativeName>
        <fullName evidence="11">ATP:glycerol 3-phosphotransferase</fullName>
    </alternativeName>
    <alternativeName>
        <fullName evidence="11">Glycerokinase</fullName>
        <shortName evidence="11">GK</shortName>
    </alternativeName>
</protein>
<feature type="binding site" evidence="11">
    <location>
        <position position="34"/>
    </location>
    <ligand>
        <name>sn-glycerol 3-phosphate</name>
        <dbReference type="ChEBI" id="CHEBI:57597"/>
    </ligand>
</feature>
<evidence type="ECO:0000256" key="2">
    <source>
        <dbReference type="ARBA" id="ARBA00009156"/>
    </source>
</evidence>
<dbReference type="GO" id="GO:0006072">
    <property type="term" value="P:glycerol-3-phosphate metabolic process"/>
    <property type="evidence" value="ECO:0007669"/>
    <property type="project" value="InterPro"/>
</dbReference>
<evidence type="ECO:0000256" key="9">
    <source>
        <dbReference type="ARBA" id="ARBA00054633"/>
    </source>
</evidence>
<dbReference type="InterPro" id="IPR018484">
    <property type="entry name" value="FGGY_N"/>
</dbReference>
<dbReference type="GO" id="GO:0005524">
    <property type="term" value="F:ATP binding"/>
    <property type="evidence" value="ECO:0007669"/>
    <property type="project" value="UniProtKB-UniRule"/>
</dbReference>
<dbReference type="AlphaFoldDB" id="A0A5C5E7H9"/>
<comment type="subunit">
    <text evidence="10 11">Homotetramer and homodimer (in equilibrium).</text>
</comment>
<dbReference type="NCBIfam" id="TIGR01311">
    <property type="entry name" value="glycerol_kin"/>
    <property type="match status" value="1"/>
</dbReference>
<feature type="binding site" evidence="11">
    <location>
        <position position="266"/>
    </location>
    <ligand>
        <name>glycerol</name>
        <dbReference type="ChEBI" id="CHEBI:17754"/>
    </ligand>
</feature>
<keyword evidence="6 11" id="KW-0319">Glycerol metabolism</keyword>
<dbReference type="GO" id="GO:0005829">
    <property type="term" value="C:cytosol"/>
    <property type="evidence" value="ECO:0007669"/>
    <property type="project" value="TreeGrafter"/>
</dbReference>
<dbReference type="Proteomes" id="UP000313395">
    <property type="component" value="Unassembled WGS sequence"/>
</dbReference>
<dbReference type="Pfam" id="PF00370">
    <property type="entry name" value="FGGY_N"/>
    <property type="match status" value="1"/>
</dbReference>
<evidence type="ECO:0000256" key="8">
    <source>
        <dbReference type="ARBA" id="ARBA00052101"/>
    </source>
</evidence>
<evidence type="ECO:0000313" key="16">
    <source>
        <dbReference type="Proteomes" id="UP000313395"/>
    </source>
</evidence>
<evidence type="ECO:0000259" key="13">
    <source>
        <dbReference type="Pfam" id="PF00370"/>
    </source>
</evidence>
<dbReference type="Pfam" id="PF02782">
    <property type="entry name" value="FGGY_C"/>
    <property type="match status" value="1"/>
</dbReference>
<organism evidence="15 16">
    <name type="scientific">Trichococcus shcherbakoviae subsp. psychrophilus</name>
    <dbReference type="NCBI Taxonomy" id="2585775"/>
    <lineage>
        <taxon>Bacteria</taxon>
        <taxon>Bacillati</taxon>
        <taxon>Bacillota</taxon>
        <taxon>Bacilli</taxon>
        <taxon>Lactobacillales</taxon>
        <taxon>Carnobacteriaceae</taxon>
        <taxon>Trichococcus</taxon>
    </lineage>
</organism>
<feature type="binding site" evidence="11">
    <location>
        <position position="331"/>
    </location>
    <ligand>
        <name>ADP</name>
        <dbReference type="ChEBI" id="CHEBI:456216"/>
    </ligand>
</feature>
<gene>
    <name evidence="11 15" type="primary">glpK</name>
    <name evidence="15" type="ORF">FHK04_11130</name>
</gene>
<evidence type="ECO:0000313" key="15">
    <source>
        <dbReference type="EMBL" id="TNV68737.1"/>
    </source>
</evidence>
<comment type="function">
    <text evidence="9 11">Key enzyme in the regulation of glycerol uptake and metabolism. Catalyzes the phosphorylation of glycerol to yield sn-glycerol 3-phosphate.</text>
</comment>
<proteinExistence type="inferred from homology"/>
<keyword evidence="5 11" id="KW-0418">Kinase</keyword>
<keyword evidence="7 11" id="KW-0067">ATP-binding</keyword>
<dbReference type="PIRSF" id="PIRSF000538">
    <property type="entry name" value="GlpK"/>
    <property type="match status" value="1"/>
</dbReference>
<dbReference type="FunFam" id="3.30.420.40:FF:000007">
    <property type="entry name" value="Glycerol kinase"/>
    <property type="match status" value="1"/>
</dbReference>
<dbReference type="FunFam" id="3.30.420.40:FF:000008">
    <property type="entry name" value="Glycerol kinase"/>
    <property type="match status" value="1"/>
</dbReference>
<feature type="binding site" evidence="11">
    <location>
        <position position="436"/>
    </location>
    <ligand>
        <name>ADP</name>
        <dbReference type="ChEBI" id="CHEBI:456216"/>
    </ligand>
</feature>
<feature type="domain" description="Carbohydrate kinase FGGY N-terminal" evidence="13">
    <location>
        <begin position="26"/>
        <end position="273"/>
    </location>
</feature>
<feature type="binding site" evidence="11">
    <location>
        <position position="104"/>
    </location>
    <ligand>
        <name>sn-glycerol 3-phosphate</name>
        <dbReference type="ChEBI" id="CHEBI:57597"/>
    </ligand>
</feature>
<feature type="binding site" evidence="11">
    <location>
        <position position="432"/>
    </location>
    <ligand>
        <name>ATP</name>
        <dbReference type="ChEBI" id="CHEBI:30616"/>
    </ligand>
</feature>